<protein>
    <submittedName>
        <fullName evidence="2">Uncharacterized protein</fullName>
    </submittedName>
</protein>
<sequence length="85" mass="10675">MRRDHPEEEEVRRDHLDGQDVRRDHPEEEEVRRDHPEEEEVRRDHLEGQEDQEVQPVKLKVYSPLLSYCRRKYLDYQLHRLYRLL</sequence>
<feature type="compositionally biased region" description="Basic and acidic residues" evidence="1">
    <location>
        <begin position="1"/>
        <end position="48"/>
    </location>
</feature>
<dbReference type="Proteomes" id="UP000075462">
    <property type="component" value="Unassembled WGS sequence"/>
</dbReference>
<evidence type="ECO:0000256" key="1">
    <source>
        <dbReference type="SAM" id="MobiDB-lite"/>
    </source>
</evidence>
<proteinExistence type="predicted"/>
<dbReference type="AlphaFoldDB" id="A0A149VE69"/>
<evidence type="ECO:0000313" key="2">
    <source>
        <dbReference type="EMBL" id="KXV78406.1"/>
    </source>
</evidence>
<comment type="caution">
    <text evidence="2">The sequence shown here is derived from an EMBL/GenBank/DDBJ whole genome shotgun (WGS) entry which is preliminary data.</text>
</comment>
<name>A0A149VE69_9PROT</name>
<feature type="region of interest" description="Disordered" evidence="1">
    <location>
        <begin position="1"/>
        <end position="55"/>
    </location>
</feature>
<organism evidence="2 3">
    <name type="scientific">Acetobacter cerevisiae</name>
    <dbReference type="NCBI Taxonomy" id="178900"/>
    <lineage>
        <taxon>Bacteria</taxon>
        <taxon>Pseudomonadati</taxon>
        <taxon>Pseudomonadota</taxon>
        <taxon>Alphaproteobacteria</taxon>
        <taxon>Acetobacterales</taxon>
        <taxon>Acetobacteraceae</taxon>
        <taxon>Acetobacter</taxon>
    </lineage>
</organism>
<dbReference type="EMBL" id="LIAA01000012">
    <property type="protein sequence ID" value="KXV78406.1"/>
    <property type="molecule type" value="Genomic_DNA"/>
</dbReference>
<accession>A0A149VE69</accession>
<evidence type="ECO:0000313" key="3">
    <source>
        <dbReference type="Proteomes" id="UP000075462"/>
    </source>
</evidence>
<reference evidence="2 3" key="1">
    <citation type="submission" date="2015-06" db="EMBL/GenBank/DDBJ databases">
        <title>Improved classification and identification of acetic acid bacteria using matrix-assisted laser desorption/ionization time-of-flight mass spectrometry; Gluconobacter nephelii and Gluconobacter uchimurae are later heterotypic synonyms of Gluconobacter japonicus and Gluconobacter oxydans, respectively.</title>
        <authorList>
            <person name="Li L."/>
            <person name="Cleenwerck I."/>
            <person name="De Vuyst L."/>
            <person name="Vandamme P."/>
        </authorList>
    </citation>
    <scope>NUCLEOTIDE SEQUENCE [LARGE SCALE GENOMIC DNA]</scope>
    <source>
        <strain evidence="2 3">LMG 1545</strain>
    </source>
</reference>
<gene>
    <name evidence="2" type="ORF">AD954_02965</name>
</gene>